<keyword evidence="4" id="KW-0456">Lyase</keyword>
<evidence type="ECO:0000256" key="3">
    <source>
        <dbReference type="ARBA" id="ARBA00022898"/>
    </source>
</evidence>
<comment type="similarity">
    <text evidence="5">Belongs to the class-II pyridoxal-phosphate-dependent aminotransferase family. MalY/PatB cystathionine beta-lyase subfamily.</text>
</comment>
<evidence type="ECO:0000256" key="5">
    <source>
        <dbReference type="ARBA" id="ARBA00037974"/>
    </source>
</evidence>
<dbReference type="NCBIfam" id="TIGR04350">
    <property type="entry name" value="C_S_lyase_PatB"/>
    <property type="match status" value="1"/>
</dbReference>
<dbReference type="SUPFAM" id="SSF53383">
    <property type="entry name" value="PLP-dependent transferases"/>
    <property type="match status" value="1"/>
</dbReference>
<dbReference type="RefSeq" id="WP_213117426.1">
    <property type="nucleotide sequence ID" value="NZ_JAGYPF010000002.1"/>
</dbReference>
<dbReference type="InterPro" id="IPR015421">
    <property type="entry name" value="PyrdxlP-dep_Trfase_major"/>
</dbReference>
<evidence type="ECO:0000313" key="7">
    <source>
        <dbReference type="EMBL" id="MBS4212906.1"/>
    </source>
</evidence>
<dbReference type="EMBL" id="JAGYPF010000002">
    <property type="protein sequence ID" value="MBS4212906.1"/>
    <property type="molecule type" value="Genomic_DNA"/>
</dbReference>
<organism evidence="7 8">
    <name type="scientific">Neobacillus rhizophilus</name>
    <dbReference type="NCBI Taxonomy" id="2833579"/>
    <lineage>
        <taxon>Bacteria</taxon>
        <taxon>Bacillati</taxon>
        <taxon>Bacillota</taxon>
        <taxon>Bacilli</taxon>
        <taxon>Bacillales</taxon>
        <taxon>Bacillaceae</taxon>
        <taxon>Neobacillus</taxon>
    </lineage>
</organism>
<protein>
    <recommendedName>
        <fullName evidence="2">cysteine-S-conjugate beta-lyase</fullName>
        <ecNumber evidence="2">4.4.1.13</ecNumber>
    </recommendedName>
</protein>
<dbReference type="AlphaFoldDB" id="A0A942U5P7"/>
<evidence type="ECO:0000313" key="8">
    <source>
        <dbReference type="Proteomes" id="UP000679749"/>
    </source>
</evidence>
<dbReference type="InterPro" id="IPR015422">
    <property type="entry name" value="PyrdxlP-dep_Trfase_small"/>
</dbReference>
<proteinExistence type="inferred from homology"/>
<name>A0A942U5P7_9BACI</name>
<evidence type="ECO:0000256" key="2">
    <source>
        <dbReference type="ARBA" id="ARBA00012224"/>
    </source>
</evidence>
<keyword evidence="3" id="KW-0663">Pyridoxal phosphate</keyword>
<keyword evidence="8" id="KW-1185">Reference proteome</keyword>
<dbReference type="Pfam" id="PF00155">
    <property type="entry name" value="Aminotran_1_2"/>
    <property type="match status" value="1"/>
</dbReference>
<keyword evidence="7" id="KW-0032">Aminotransferase</keyword>
<dbReference type="EC" id="4.4.1.13" evidence="2"/>
<dbReference type="Proteomes" id="UP000679749">
    <property type="component" value="Unassembled WGS sequence"/>
</dbReference>
<evidence type="ECO:0000256" key="1">
    <source>
        <dbReference type="ARBA" id="ARBA00001933"/>
    </source>
</evidence>
<dbReference type="Gene3D" id="3.90.1150.10">
    <property type="entry name" value="Aspartate Aminotransferase, domain 1"/>
    <property type="match status" value="1"/>
</dbReference>
<sequence length="406" mass="46558">MKYDFDQIVDRRNTYSLKWDGGDLIKELGITQRYDQETLPLFTADMDFPVPQPLLDALHQTVEHRIFGYSIFPKEYFEAIQHWFKKRHDWDIQTEEIVYSPGTVHALNVAVRAFTEQGDGVIIQRPVYPPFTAAIEGNGRQVVNNALIREQDGSYSIDFEDFEAKAKNENTKLFILCNPHNPTGRIFTPEELTRLADICEKNQVLIIADEIHGDLIRRNQTFIPIAKAATNTQHIITCTAINKTFNVAGLHCTNVIIPSPELRNIFSRAMGFQLPSPFTVSALIAVYHEGEEWLEQLKEYLDETMEYVKGFFAEKMPQVKVSIPEGTYVMWMDFSAYGISPDEVHDRIYNKANVLLEDGSMFGEEGQDFQRICVSSPRPIIKEALERIEREFADLASPNHNTVTTR</sequence>
<evidence type="ECO:0000256" key="4">
    <source>
        <dbReference type="ARBA" id="ARBA00023239"/>
    </source>
</evidence>
<dbReference type="CDD" id="cd00609">
    <property type="entry name" value="AAT_like"/>
    <property type="match status" value="1"/>
</dbReference>
<dbReference type="InterPro" id="IPR051798">
    <property type="entry name" value="Class-II_PLP-Dep_Aminotrans"/>
</dbReference>
<dbReference type="InterPro" id="IPR004839">
    <property type="entry name" value="Aminotransferase_I/II_large"/>
</dbReference>
<feature type="domain" description="Aminotransferase class I/classII large" evidence="6">
    <location>
        <begin position="65"/>
        <end position="388"/>
    </location>
</feature>
<comment type="cofactor">
    <cofactor evidence="1">
        <name>pyridoxal 5'-phosphate</name>
        <dbReference type="ChEBI" id="CHEBI:597326"/>
    </cofactor>
</comment>
<dbReference type="InterPro" id="IPR015424">
    <property type="entry name" value="PyrdxlP-dep_Trfase"/>
</dbReference>
<comment type="caution">
    <text evidence="7">The sequence shown here is derived from an EMBL/GenBank/DDBJ whole genome shotgun (WGS) entry which is preliminary data.</text>
</comment>
<keyword evidence="7" id="KW-0808">Transferase</keyword>
<dbReference type="GO" id="GO:0030170">
    <property type="term" value="F:pyridoxal phosphate binding"/>
    <property type="evidence" value="ECO:0007669"/>
    <property type="project" value="InterPro"/>
</dbReference>
<dbReference type="InterPro" id="IPR027619">
    <property type="entry name" value="C-S_lyase_PatB-like"/>
</dbReference>
<dbReference type="Gene3D" id="3.40.640.10">
    <property type="entry name" value="Type I PLP-dependent aspartate aminotransferase-like (Major domain)"/>
    <property type="match status" value="1"/>
</dbReference>
<accession>A0A942U5P7</accession>
<dbReference type="GO" id="GO:0008483">
    <property type="term" value="F:transaminase activity"/>
    <property type="evidence" value="ECO:0007669"/>
    <property type="project" value="UniProtKB-KW"/>
</dbReference>
<reference evidence="7" key="1">
    <citation type="submission" date="2021-05" db="EMBL/GenBank/DDBJ databases">
        <title>Novel Bacillus species.</title>
        <authorList>
            <person name="Liu G."/>
        </authorList>
    </citation>
    <scope>NUCLEOTIDE SEQUENCE</scope>
    <source>
        <strain evidence="7">FJAT-49825</strain>
    </source>
</reference>
<evidence type="ECO:0000259" key="6">
    <source>
        <dbReference type="Pfam" id="PF00155"/>
    </source>
</evidence>
<dbReference type="PANTHER" id="PTHR43525:SF1">
    <property type="entry name" value="PROTEIN MALY"/>
    <property type="match status" value="1"/>
</dbReference>
<dbReference type="PANTHER" id="PTHR43525">
    <property type="entry name" value="PROTEIN MALY"/>
    <property type="match status" value="1"/>
</dbReference>
<dbReference type="GO" id="GO:0047804">
    <property type="term" value="F:cysteine-S-conjugate beta-lyase activity"/>
    <property type="evidence" value="ECO:0007669"/>
    <property type="project" value="UniProtKB-EC"/>
</dbReference>
<gene>
    <name evidence="7" type="ORF">KHA99_10660</name>
</gene>